<evidence type="ECO:0000256" key="3">
    <source>
        <dbReference type="ARBA" id="ARBA00022833"/>
    </source>
</evidence>
<feature type="compositionally biased region" description="Basic and acidic residues" evidence="5">
    <location>
        <begin position="273"/>
        <end position="286"/>
    </location>
</feature>
<keyword evidence="3" id="KW-0862">Zinc</keyword>
<evidence type="ECO:0000313" key="8">
    <source>
        <dbReference type="EnsemblMetazoa" id="AALFPA23_003025.P3166"/>
    </source>
</evidence>
<dbReference type="RefSeq" id="XP_062713116.1">
    <property type="nucleotide sequence ID" value="XM_062857132.1"/>
</dbReference>
<dbReference type="InterPro" id="IPR011011">
    <property type="entry name" value="Znf_FYVE_PHD"/>
</dbReference>
<dbReference type="Pfam" id="PF18701">
    <property type="entry name" value="DUF5641"/>
    <property type="match status" value="1"/>
</dbReference>
<dbReference type="PANTHER" id="PTHR47331:SF1">
    <property type="entry name" value="GAG-LIKE PROTEIN"/>
    <property type="match status" value="1"/>
</dbReference>
<evidence type="ECO:0000256" key="2">
    <source>
        <dbReference type="ARBA" id="ARBA00022771"/>
    </source>
</evidence>
<feature type="region of interest" description="Disordered" evidence="5">
    <location>
        <begin position="59"/>
        <end position="87"/>
    </location>
</feature>
<dbReference type="Pfam" id="PF05380">
    <property type="entry name" value="Peptidase_A17"/>
    <property type="match status" value="1"/>
</dbReference>
<dbReference type="InterPro" id="IPR001965">
    <property type="entry name" value="Znf_PHD"/>
</dbReference>
<dbReference type="PROSITE" id="PS50016">
    <property type="entry name" value="ZF_PHD_2"/>
    <property type="match status" value="1"/>
</dbReference>
<organism evidence="8 9">
    <name type="scientific">Aedes albopictus</name>
    <name type="common">Asian tiger mosquito</name>
    <name type="synonym">Stegomyia albopicta</name>
    <dbReference type="NCBI Taxonomy" id="7160"/>
    <lineage>
        <taxon>Eukaryota</taxon>
        <taxon>Metazoa</taxon>
        <taxon>Ecdysozoa</taxon>
        <taxon>Arthropoda</taxon>
        <taxon>Hexapoda</taxon>
        <taxon>Insecta</taxon>
        <taxon>Pterygota</taxon>
        <taxon>Neoptera</taxon>
        <taxon>Endopterygota</taxon>
        <taxon>Diptera</taxon>
        <taxon>Nematocera</taxon>
        <taxon>Culicoidea</taxon>
        <taxon>Culicidae</taxon>
        <taxon>Culicinae</taxon>
        <taxon>Aedini</taxon>
        <taxon>Aedes</taxon>
        <taxon>Stegomyia</taxon>
    </lineage>
</organism>
<keyword evidence="2 4" id="KW-0863">Zinc-finger</keyword>
<dbReference type="SUPFAM" id="SSF56672">
    <property type="entry name" value="DNA/RNA polymerases"/>
    <property type="match status" value="1"/>
</dbReference>
<dbReference type="InterPro" id="IPR001584">
    <property type="entry name" value="Integrase_cat-core"/>
</dbReference>
<evidence type="ECO:0000313" key="9">
    <source>
        <dbReference type="Proteomes" id="UP000069940"/>
    </source>
</evidence>
<dbReference type="SUPFAM" id="SSF57903">
    <property type="entry name" value="FYVE/PHD zinc finger"/>
    <property type="match status" value="1"/>
</dbReference>
<dbReference type="RefSeq" id="XP_062713114.1">
    <property type="nucleotide sequence ID" value="XM_062857130.1"/>
</dbReference>
<dbReference type="InterPro" id="IPR040676">
    <property type="entry name" value="DUF5641"/>
</dbReference>
<dbReference type="GeneID" id="134290102"/>
<feature type="domain" description="Integrase catalytic" evidence="7">
    <location>
        <begin position="1653"/>
        <end position="1838"/>
    </location>
</feature>
<protein>
    <submittedName>
        <fullName evidence="8">Uncharacterized protein</fullName>
    </submittedName>
</protein>
<evidence type="ECO:0000259" key="6">
    <source>
        <dbReference type="PROSITE" id="PS50016"/>
    </source>
</evidence>
<evidence type="ECO:0000256" key="4">
    <source>
        <dbReference type="PROSITE-ProRule" id="PRU00146"/>
    </source>
</evidence>
<reference evidence="8" key="2">
    <citation type="submission" date="2025-05" db="UniProtKB">
        <authorList>
            <consortium name="EnsemblMetazoa"/>
        </authorList>
    </citation>
    <scope>IDENTIFICATION</scope>
    <source>
        <strain evidence="8">Foshan</strain>
    </source>
</reference>
<keyword evidence="9" id="KW-1185">Reference proteome</keyword>
<dbReference type="Pfam" id="PF17921">
    <property type="entry name" value="Integrase_H2C2"/>
    <property type="match status" value="1"/>
</dbReference>
<dbReference type="RefSeq" id="XP_062713117.1">
    <property type="nucleotide sequence ID" value="XM_062857133.1"/>
</dbReference>
<dbReference type="RefSeq" id="XP_062713115.1">
    <property type="nucleotide sequence ID" value="XM_062857131.1"/>
</dbReference>
<dbReference type="InterPro" id="IPR036397">
    <property type="entry name" value="RNaseH_sf"/>
</dbReference>
<dbReference type="Gene3D" id="3.30.40.10">
    <property type="entry name" value="Zinc/RING finger domain, C3HC4 (zinc finger)"/>
    <property type="match status" value="1"/>
</dbReference>
<accession>A0ABM1XUL8</accession>
<feature type="region of interest" description="Disordered" evidence="5">
    <location>
        <begin position="213"/>
        <end position="306"/>
    </location>
</feature>
<sequence length="1971" mass="225247">MAHNGRDCMMCEDPNDVSDMVQCDKCQLWAHYTCVGVTESIREQDWNCKNCARELQVPNTKKKTKRTGAAKAKSDGGSVHGEDDSLSASLRKLEQERRAMEKKLEEELILQEKRLIMEAELKAKRRQRELEIQEKVLAQERELKKRQLAEERKMMERHLAEERAYSEERRQLHEAFQRQRNLVAKEFTNQDTTVGESSKAEKEMSFDNKIQFWMNKQDPRTKKPLETVGVQKRLSGVPADEDYEETDDDDEEEVDSCEEEEEATEDSEEEREEVVKPKGRVLEHSRKKDRKNGNPQQPETLSSAQIAARQAISKHLPVFRGEPEVWPIFISSYEFTTKACGFSNLDNLKRLQDSLQGNALEAVRSRLVLPNSVPDVIEDLRRLFGKPEKLLKTLLSKVRNSTAPRADRLETFIQFGLTVKQLCDHLEAAKLKEHLSNPMLVQELVDKLPPDYKLDWVRFKRGKKGTPLRMFTNFMNDIVSDISEVSEFSSIELGESSSSSLFNKGKPRRKEFIHVHEAVHNQNEYHLGAIGEAKEMKPCWVCKRTDHKLRFCDDFKKLKVAERLKVVDQNKLCMLCLNNHGKSPCNFKVRCAIQGCQGGHHTLLHRAEAAVQHSKVECNAHSQRHRTVIFRMIPVTIHYENRAFDTLAFFDEGSSSTLVEESVANFLGADGCVEPLVVTWTGNVKRYENTSRKVDLMLSARGSHETVPLLNAHTVGELKLPQQSLLGDEIADKYPHFQDVSVESYPWSEPGIIVGLDNLHSFAPLESRVGQPGEPIAVRTKLGWMVYGPERHIPAAEIRLNFHSHEPISNESLHDLLRIQYVLDDTNPSSIGSLESSEDQRARQILQSTTIRKGDRFETGLLWRDDVRRFPDSFPMAIRRLKALERKLDSNPELFRNVHQQVRDYVAKGYAHKATEEDLSESNRGKIWYLPLNVVLNPRKPGKVRLVWDAAATVNGISLNSELLSGPDLLQSLPAVINSFRERRIAFGADIQEMYHQIRIRSEDKSAQRFLFRSKPTDEPEVYVMDVATFGATCSPCSAQFIKNLNAAEYAEEFPEAAVAIVKNHYVDDYYDSADSIDEAVKIASDVKFVHSRGGFHIRNWVSNSPEFLQVMGGSSDNPNIHFNRDKSTLFERVLGIIWNPMEDVFCFSTTVREDYQPVLQGIERPTKRIVLSCVMSMFDPQGLLSPFTVFGRMLIQDLWRTGCDWDDALDNDSNEKWLRWTNALPLIAKIKIQRSYFGDAKFEEIENIQLHILTDASKGAFGCVAYFRAIIRGKVRCALVASRVKVAPLKPTSVPRLELQAAVLGARLASTVRQNHSFSISQQFFWTDSTTVLSWIRSDQRRYKEYVALRVGEILTLSRLSDWKWIPTKLNVADQLTKWTREPEFGSDAVWFKGPEFLHRGEEEWPKQRVQQTATMEELKAHLLVHSVTLPETVIDFYRISKWTVLVRTVATVYRFISNCKRKVSGLPIETLKPTIRQAQGLKHNDYPATRTPLKQSEFAKAERALFKIAQKDAFEAELKILLKNVGVSKDNWLQIEKSSTLYKLTPLVDDHGIIRLEGRSERAEFLPFDLRFPVILPKDHGITEKIVQHYHEKFGHSYRETVKNEIRQRFLIPKVGVIITKIARSCVWCKVNRNQPQTPRMAALPIQRLTPHLRPFSFVGVDYLGPVTVTVGRRCEKRWIVVFTCLVVRAIHLEVAHSLTTQSCLMAIRRFICRRGPPLEIFSDNGTNLKGASKELLANVRAIDEECANEVTSACTKWSFNPPATPHMGGVWERLVRSVKELLVVLDDGQKLNDEILSTSIAEAEDIINSRPLVYEPMESDEGMALTPNSFLRGVSSNELWRPQEVNHSAKALRDSYHRSQQLTEEIWKKWIREYIPSVNIRTKWFADSKNLKVGDLVYVVEGAKRKCWVRGLVEEVIVSSDGRVRQAWVRTNSGLCKRAAVNLAMLEVTDSDTEPELAPGTGSRVGAC</sequence>
<dbReference type="Pfam" id="PF00628">
    <property type="entry name" value="PHD"/>
    <property type="match status" value="1"/>
</dbReference>
<dbReference type="PROSITE" id="PS50994">
    <property type="entry name" value="INTEGRASE"/>
    <property type="match status" value="1"/>
</dbReference>
<dbReference type="Gene3D" id="3.30.420.10">
    <property type="entry name" value="Ribonuclease H-like superfamily/Ribonuclease H"/>
    <property type="match status" value="1"/>
</dbReference>
<evidence type="ECO:0000259" key="7">
    <source>
        <dbReference type="PROSITE" id="PS50994"/>
    </source>
</evidence>
<dbReference type="Proteomes" id="UP000069940">
    <property type="component" value="Unassembled WGS sequence"/>
</dbReference>
<evidence type="ECO:0000256" key="1">
    <source>
        <dbReference type="ARBA" id="ARBA00022723"/>
    </source>
</evidence>
<dbReference type="SMART" id="SM00249">
    <property type="entry name" value="PHD"/>
    <property type="match status" value="1"/>
</dbReference>
<reference evidence="9" key="1">
    <citation type="journal article" date="2015" name="Proc. Natl. Acad. Sci. U.S.A.">
        <title>Genome sequence of the Asian Tiger mosquito, Aedes albopictus, reveals insights into its biology, genetics, and evolution.</title>
        <authorList>
            <person name="Chen X.G."/>
            <person name="Jiang X."/>
            <person name="Gu J."/>
            <person name="Xu M."/>
            <person name="Wu Y."/>
            <person name="Deng Y."/>
            <person name="Zhang C."/>
            <person name="Bonizzoni M."/>
            <person name="Dermauw W."/>
            <person name="Vontas J."/>
            <person name="Armbruster P."/>
            <person name="Huang X."/>
            <person name="Yang Y."/>
            <person name="Zhang H."/>
            <person name="He W."/>
            <person name="Peng H."/>
            <person name="Liu Y."/>
            <person name="Wu K."/>
            <person name="Chen J."/>
            <person name="Lirakis M."/>
            <person name="Topalis P."/>
            <person name="Van Leeuwen T."/>
            <person name="Hall A.B."/>
            <person name="Jiang X."/>
            <person name="Thorpe C."/>
            <person name="Mueller R.L."/>
            <person name="Sun C."/>
            <person name="Waterhouse R.M."/>
            <person name="Yan G."/>
            <person name="Tu Z.J."/>
            <person name="Fang X."/>
            <person name="James A.A."/>
        </authorList>
    </citation>
    <scope>NUCLEOTIDE SEQUENCE [LARGE SCALE GENOMIC DNA]</scope>
    <source>
        <strain evidence="9">Foshan</strain>
    </source>
</reference>
<dbReference type="InterPro" id="IPR013083">
    <property type="entry name" value="Znf_RING/FYVE/PHD"/>
</dbReference>
<evidence type="ECO:0000256" key="5">
    <source>
        <dbReference type="SAM" id="MobiDB-lite"/>
    </source>
</evidence>
<dbReference type="InterPro" id="IPR041588">
    <property type="entry name" value="Integrase_H2C2"/>
</dbReference>
<feature type="compositionally biased region" description="Acidic residues" evidence="5">
    <location>
        <begin position="239"/>
        <end position="272"/>
    </location>
</feature>
<dbReference type="PANTHER" id="PTHR47331">
    <property type="entry name" value="PHD-TYPE DOMAIN-CONTAINING PROTEIN"/>
    <property type="match status" value="1"/>
</dbReference>
<dbReference type="EnsemblMetazoa" id="AALFPA23_003025.R3168">
    <property type="protein sequence ID" value="AALFPA23_003025.P3168"/>
    <property type="gene ID" value="AALFPA23_003025"/>
</dbReference>
<feature type="domain" description="PHD-type" evidence="6">
    <location>
        <begin position="5"/>
        <end position="54"/>
    </location>
</feature>
<dbReference type="InterPro" id="IPR043502">
    <property type="entry name" value="DNA/RNA_pol_sf"/>
</dbReference>
<dbReference type="InterPro" id="IPR008042">
    <property type="entry name" value="Retrotrans_Pao"/>
</dbReference>
<dbReference type="InterPro" id="IPR019787">
    <property type="entry name" value="Znf_PHD-finger"/>
</dbReference>
<dbReference type="SUPFAM" id="SSF53098">
    <property type="entry name" value="Ribonuclease H-like"/>
    <property type="match status" value="1"/>
</dbReference>
<dbReference type="InterPro" id="IPR012337">
    <property type="entry name" value="RNaseH-like_sf"/>
</dbReference>
<name>A0ABM1XUL8_AEDAL</name>
<dbReference type="EnsemblMetazoa" id="AALFPA23_003025.R3166">
    <property type="protein sequence ID" value="AALFPA23_003025.P3166"/>
    <property type="gene ID" value="AALFPA23_003025"/>
</dbReference>
<keyword evidence="1" id="KW-0479">Metal-binding</keyword>
<proteinExistence type="predicted"/>
<dbReference type="EnsemblMetazoa" id="AALFPA23_003025.R3167">
    <property type="protein sequence ID" value="AALFPA23_003025.P3167"/>
    <property type="gene ID" value="AALFPA23_003025"/>
</dbReference>
<dbReference type="EnsemblMetazoa" id="AALFPA23_003025.R3169">
    <property type="protein sequence ID" value="AALFPA23_003025.P3169"/>
    <property type="gene ID" value="AALFPA23_003025"/>
</dbReference>